<dbReference type="Proteomes" id="UP000319852">
    <property type="component" value="Chromosome"/>
</dbReference>
<protein>
    <submittedName>
        <fullName evidence="3">Translocation protein TolB</fullName>
    </submittedName>
</protein>
<dbReference type="Pfam" id="PF07676">
    <property type="entry name" value="PD40"/>
    <property type="match status" value="1"/>
</dbReference>
<name>A0A517MQS4_9BACT</name>
<evidence type="ECO:0000313" key="3">
    <source>
        <dbReference type="EMBL" id="QDS97233.1"/>
    </source>
</evidence>
<comment type="similarity">
    <text evidence="1">Belongs to the TolB family.</text>
</comment>
<dbReference type="AlphaFoldDB" id="A0A517MQS4"/>
<evidence type="ECO:0000313" key="4">
    <source>
        <dbReference type="Proteomes" id="UP000319852"/>
    </source>
</evidence>
<dbReference type="PANTHER" id="PTHR36842:SF1">
    <property type="entry name" value="PROTEIN TOLB"/>
    <property type="match status" value="1"/>
</dbReference>
<dbReference type="RefSeq" id="WP_218932278.1">
    <property type="nucleotide sequence ID" value="NZ_CP036263.1"/>
</dbReference>
<feature type="signal peptide" evidence="2">
    <location>
        <begin position="1"/>
        <end position="24"/>
    </location>
</feature>
<sequence precursor="true">MRQSVTRLLLACCSVATLAGDVHAVRIMTNPATSPTDQFDNIALTPDGNTIVATATFFPEDKDRVYSLPVPANPAVDMPLVTQLSTSGGAFTYDVAFAPVISPDGQTILFAHDGNSTASNTIYTMPITGEGSSAFTGLLGAAPNLASPGDGSSHPIYSGTDVFFLNNNAGFGGSIPTFPASPVPYDGSPDWDMIYKRNSAGTVTAVTAPGDGDIDGGLFAVTPNGSSIVYAPDNPVRVGTDKSGIRPKLFTISTSGGTSTEIPLTATAHDFTIANQLQVTPNGQNVLFIGDYETIGKNELFSVPLAGGTPTRISDDLYWAGDVSSFAIAPSGTHVAYAAGQNNGANHELFQTPITGGTGNSVRVSEPAPINSGIFDVSPSAEGGQMVYSNDSSQIYYLGDLTTAEVNDLYVVDTTAKAGLVPSPFTFVGPSGGDFFTESNWEDAQGNNPPANTINPGSPIRHALLIDGDTVGVIGNGREADFQVGGSLELTAGSFLDFTNLGTELDFNNGSGLKLTDATIKVHQDIFLEGTNVLSGGTIESTDDDIEFQDFHKTSINGTTFITGANSCLADNCNLIFENSATSITGATFEAADSIGLRYEVDLTVHDTALSTRGMGGDLDNHPGGPGWGNVEDVFTNGPQAAGSTLTLNGSSTLLANSIHEGVSLVLDGTSVATLLADPGGHPGDPIGGFDLVDSNFDGTITFMSAGAELITLNASASDARAKVINGLTGLSYLDDPTAWNVTNWDGLSVLASLKLVGSSLAGDFDNDNDVDGADFLLAQQEADPAAAVAAWSANYGASLSTPNATGVPEPASLALLLTAFGVCGPGRRTRQI</sequence>
<feature type="chain" id="PRO_5022143617" evidence="2">
    <location>
        <begin position="25"/>
        <end position="833"/>
    </location>
</feature>
<dbReference type="EMBL" id="CP036263">
    <property type="protein sequence ID" value="QDS97233.1"/>
    <property type="molecule type" value="Genomic_DNA"/>
</dbReference>
<dbReference type="SUPFAM" id="SSF82171">
    <property type="entry name" value="DPP6 N-terminal domain-like"/>
    <property type="match status" value="1"/>
</dbReference>
<dbReference type="Gene3D" id="2.120.10.30">
    <property type="entry name" value="TolB, C-terminal domain"/>
    <property type="match status" value="2"/>
</dbReference>
<reference evidence="3 4" key="1">
    <citation type="submission" date="2019-02" db="EMBL/GenBank/DDBJ databases">
        <title>Deep-cultivation of Planctomycetes and their phenomic and genomic characterization uncovers novel biology.</title>
        <authorList>
            <person name="Wiegand S."/>
            <person name="Jogler M."/>
            <person name="Boedeker C."/>
            <person name="Pinto D."/>
            <person name="Vollmers J."/>
            <person name="Rivas-Marin E."/>
            <person name="Kohn T."/>
            <person name="Peeters S.H."/>
            <person name="Heuer A."/>
            <person name="Rast P."/>
            <person name="Oberbeckmann S."/>
            <person name="Bunk B."/>
            <person name="Jeske O."/>
            <person name="Meyerdierks A."/>
            <person name="Storesund J.E."/>
            <person name="Kallscheuer N."/>
            <person name="Luecker S."/>
            <person name="Lage O.M."/>
            <person name="Pohl T."/>
            <person name="Merkel B.J."/>
            <person name="Hornburger P."/>
            <person name="Mueller R.-W."/>
            <person name="Bruemmer F."/>
            <person name="Labrenz M."/>
            <person name="Spormann A.M."/>
            <person name="Op den Camp H."/>
            <person name="Overmann J."/>
            <person name="Amann R."/>
            <person name="Jetten M.S.M."/>
            <person name="Mascher T."/>
            <person name="Medema M.H."/>
            <person name="Devos D.P."/>
            <person name="Kaster A.-K."/>
            <person name="Ovreas L."/>
            <person name="Rohde M."/>
            <person name="Galperin M.Y."/>
            <person name="Jogler C."/>
        </authorList>
    </citation>
    <scope>NUCLEOTIDE SEQUENCE [LARGE SCALE GENOMIC DNA]</scope>
    <source>
        <strain evidence="3 4">HG15A2</strain>
    </source>
</reference>
<proteinExistence type="inferred from homology"/>
<gene>
    <name evidence="3" type="ORF">HG15A2_04940</name>
</gene>
<dbReference type="PANTHER" id="PTHR36842">
    <property type="entry name" value="PROTEIN TOLB HOMOLOG"/>
    <property type="match status" value="1"/>
</dbReference>
<organism evidence="3 4">
    <name type="scientific">Adhaeretor mobilis</name>
    <dbReference type="NCBI Taxonomy" id="1930276"/>
    <lineage>
        <taxon>Bacteria</taxon>
        <taxon>Pseudomonadati</taxon>
        <taxon>Planctomycetota</taxon>
        <taxon>Planctomycetia</taxon>
        <taxon>Pirellulales</taxon>
        <taxon>Lacipirellulaceae</taxon>
        <taxon>Adhaeretor</taxon>
    </lineage>
</organism>
<accession>A0A517MQS4</accession>
<dbReference type="KEGG" id="amob:HG15A2_04940"/>
<dbReference type="InterPro" id="IPR011042">
    <property type="entry name" value="6-blade_b-propeller_TolB-like"/>
</dbReference>
<evidence type="ECO:0000256" key="2">
    <source>
        <dbReference type="SAM" id="SignalP"/>
    </source>
</evidence>
<dbReference type="InterPro" id="IPR011659">
    <property type="entry name" value="WD40"/>
</dbReference>
<keyword evidence="4" id="KW-1185">Reference proteome</keyword>
<keyword evidence="2" id="KW-0732">Signal</keyword>
<evidence type="ECO:0000256" key="1">
    <source>
        <dbReference type="ARBA" id="ARBA00009820"/>
    </source>
</evidence>